<feature type="region of interest" description="Disordered" evidence="1">
    <location>
        <begin position="147"/>
        <end position="171"/>
    </location>
</feature>
<feature type="chain" id="PRO_5047364883" description="Apple domain-containing protein" evidence="2">
    <location>
        <begin position="21"/>
        <end position="396"/>
    </location>
</feature>
<protein>
    <recommendedName>
        <fullName evidence="5">Apple domain-containing protein</fullName>
    </recommendedName>
</protein>
<evidence type="ECO:0000256" key="2">
    <source>
        <dbReference type="SAM" id="SignalP"/>
    </source>
</evidence>
<keyword evidence="4" id="KW-1185">Reference proteome</keyword>
<gene>
    <name evidence="3" type="ORF">PT974_09704</name>
</gene>
<organism evidence="3 4">
    <name type="scientific">Cladobotryum mycophilum</name>
    <dbReference type="NCBI Taxonomy" id="491253"/>
    <lineage>
        <taxon>Eukaryota</taxon>
        <taxon>Fungi</taxon>
        <taxon>Dikarya</taxon>
        <taxon>Ascomycota</taxon>
        <taxon>Pezizomycotina</taxon>
        <taxon>Sordariomycetes</taxon>
        <taxon>Hypocreomycetidae</taxon>
        <taxon>Hypocreales</taxon>
        <taxon>Hypocreaceae</taxon>
        <taxon>Cladobotryum</taxon>
    </lineage>
</organism>
<keyword evidence="2" id="KW-0732">Signal</keyword>
<comment type="caution">
    <text evidence="3">The sequence shown here is derived from an EMBL/GenBank/DDBJ whole genome shotgun (WGS) entry which is preliminary data.</text>
</comment>
<proteinExistence type="predicted"/>
<evidence type="ECO:0008006" key="5">
    <source>
        <dbReference type="Google" id="ProtNLM"/>
    </source>
</evidence>
<dbReference type="Proteomes" id="UP001338125">
    <property type="component" value="Unassembled WGS sequence"/>
</dbReference>
<evidence type="ECO:0000313" key="4">
    <source>
        <dbReference type="Proteomes" id="UP001338125"/>
    </source>
</evidence>
<evidence type="ECO:0000313" key="3">
    <source>
        <dbReference type="EMBL" id="KAK5991422.1"/>
    </source>
</evidence>
<dbReference type="EMBL" id="JAVFKD010000014">
    <property type="protein sequence ID" value="KAK5991422.1"/>
    <property type="molecule type" value="Genomic_DNA"/>
</dbReference>
<sequence>MRFVEIVAVLAAALCPTAVAHFPFQQELCFTSYSKKATNHVSTHTSRSTLAFTLTLTQVTVPTITKTPIKWVTTTTTTTAHLTLPQITDTLTATQTDIVTSTSSPTVWVTDTVTNTVTVSSTATVTVSTSPGFTPFASEAAVISAGGGTSGVSGTSNKRSEHGERGVSPKGRFNLLSKRASQLKMCPPRAPLLYPTSVNCIIYVEKIIVQRKTVPARITRTRTARTVTSTSIYTTGTTVTVTPPHASLTVTNTITNTDTITNTITSTTTSTETDTSTSIIATATYYPLCQPNNLIDHVGGNPMFYMSANGDSVSLGSAPDAVTCCQICANTEFCAGFSGPVPGYTDCYIWTGPGGAGSCDGSVVGWTAFSVTSLPSDDLSVIGNGNCGRAAYGVLN</sequence>
<feature type="compositionally biased region" description="Basic and acidic residues" evidence="1">
    <location>
        <begin position="158"/>
        <end position="167"/>
    </location>
</feature>
<accession>A0ABR0SGY6</accession>
<reference evidence="3 4" key="1">
    <citation type="submission" date="2024-01" db="EMBL/GenBank/DDBJ databases">
        <title>Complete genome of Cladobotryum mycophilum ATHUM6906.</title>
        <authorList>
            <person name="Christinaki A.C."/>
            <person name="Myridakis A.I."/>
            <person name="Kouvelis V.N."/>
        </authorList>
    </citation>
    <scope>NUCLEOTIDE SEQUENCE [LARGE SCALE GENOMIC DNA]</scope>
    <source>
        <strain evidence="3 4">ATHUM6906</strain>
    </source>
</reference>
<feature type="signal peptide" evidence="2">
    <location>
        <begin position="1"/>
        <end position="20"/>
    </location>
</feature>
<evidence type="ECO:0000256" key="1">
    <source>
        <dbReference type="SAM" id="MobiDB-lite"/>
    </source>
</evidence>
<name>A0ABR0SGY6_9HYPO</name>